<dbReference type="Proteomes" id="UP000467006">
    <property type="component" value="Chromosome"/>
</dbReference>
<dbReference type="KEGG" id="mdu:MDUV_13020"/>
<dbReference type="PANTHER" id="PTHR33630">
    <property type="entry name" value="CUTINASE RV1984C-RELATED-RELATED"/>
    <property type="match status" value="1"/>
</dbReference>
<keyword evidence="4" id="KW-1015">Disulfide bond</keyword>
<protein>
    <submittedName>
        <fullName evidence="5">Putative cutinase</fullName>
    </submittedName>
</protein>
<dbReference type="SUPFAM" id="SSF53474">
    <property type="entry name" value="alpha/beta-Hydrolases"/>
    <property type="match status" value="1"/>
</dbReference>
<keyword evidence="3" id="KW-0378">Hydrolase</keyword>
<reference evidence="5 6" key="1">
    <citation type="journal article" date="2019" name="Emerg. Microbes Infect.">
        <title>Comprehensive subspecies identification of 175 nontuberculous mycobacteria species based on 7547 genomic profiles.</title>
        <authorList>
            <person name="Matsumoto Y."/>
            <person name="Kinjo T."/>
            <person name="Motooka D."/>
            <person name="Nabeya D."/>
            <person name="Jung N."/>
            <person name="Uechi K."/>
            <person name="Horii T."/>
            <person name="Iida T."/>
            <person name="Fujita J."/>
            <person name="Nakamura S."/>
        </authorList>
    </citation>
    <scope>NUCLEOTIDE SEQUENCE [LARGE SCALE GENOMIC DNA]</scope>
    <source>
        <strain evidence="5 6">JCM 6396</strain>
    </source>
</reference>
<gene>
    <name evidence="5" type="ORF">MDUV_13020</name>
</gene>
<dbReference type="AlphaFoldDB" id="A0A7I7JZD0"/>
<dbReference type="Gene3D" id="3.40.50.1820">
    <property type="entry name" value="alpha/beta hydrolase"/>
    <property type="match status" value="1"/>
</dbReference>
<dbReference type="InterPro" id="IPR029058">
    <property type="entry name" value="AB_hydrolase_fold"/>
</dbReference>
<accession>A0A7I7JZD0</accession>
<dbReference type="Pfam" id="PF01083">
    <property type="entry name" value="Cutinase"/>
    <property type="match status" value="1"/>
</dbReference>
<evidence type="ECO:0000256" key="3">
    <source>
        <dbReference type="ARBA" id="ARBA00022801"/>
    </source>
</evidence>
<evidence type="ECO:0000313" key="5">
    <source>
        <dbReference type="EMBL" id="BBX16442.1"/>
    </source>
</evidence>
<keyword evidence="6" id="KW-1185">Reference proteome</keyword>
<evidence type="ECO:0000256" key="1">
    <source>
        <dbReference type="ARBA" id="ARBA00007534"/>
    </source>
</evidence>
<proteinExistence type="inferred from homology"/>
<dbReference type="InterPro" id="IPR000675">
    <property type="entry name" value="Cutinase/axe"/>
</dbReference>
<dbReference type="SMART" id="SM01110">
    <property type="entry name" value="Cutinase"/>
    <property type="match status" value="1"/>
</dbReference>
<name>A0A7I7JZD0_9MYCO</name>
<dbReference type="GO" id="GO:0052689">
    <property type="term" value="F:carboxylic ester hydrolase activity"/>
    <property type="evidence" value="ECO:0007669"/>
    <property type="project" value="UniProtKB-KW"/>
</dbReference>
<sequence>MAPAITASPAVAQPCSDITIVFARGTGGSGGVGAVGENFIDKLRPRVNGQSIDVRPVNYPANWDFRPSASAGAADARAQVESIAAACPDTKIVLGGTSQGAGVITLITAVDEPVRGFTPAPLPPQLADRVAAVVVFGNPVRKMTGGGPLNVISPLFGAKTIDLCAGGDPFCSNGRDFLAHGAYPRNGMTDQAADFVASRVG</sequence>
<evidence type="ECO:0000256" key="2">
    <source>
        <dbReference type="ARBA" id="ARBA00022487"/>
    </source>
</evidence>
<evidence type="ECO:0000256" key="4">
    <source>
        <dbReference type="ARBA" id="ARBA00023157"/>
    </source>
</evidence>
<keyword evidence="2" id="KW-0719">Serine esterase</keyword>
<comment type="similarity">
    <text evidence="1">Belongs to the cutinase family.</text>
</comment>
<dbReference type="EMBL" id="AP022563">
    <property type="protein sequence ID" value="BBX16442.1"/>
    <property type="molecule type" value="Genomic_DNA"/>
</dbReference>
<evidence type="ECO:0000313" key="6">
    <source>
        <dbReference type="Proteomes" id="UP000467006"/>
    </source>
</evidence>
<dbReference type="PANTHER" id="PTHR33630:SF9">
    <property type="entry name" value="CUTINASE 4"/>
    <property type="match status" value="1"/>
</dbReference>
<organism evidence="5 6">
    <name type="scientific">Mycolicibacterium duvalii</name>
    <dbReference type="NCBI Taxonomy" id="39688"/>
    <lineage>
        <taxon>Bacteria</taxon>
        <taxon>Bacillati</taxon>
        <taxon>Actinomycetota</taxon>
        <taxon>Actinomycetes</taxon>
        <taxon>Mycobacteriales</taxon>
        <taxon>Mycobacteriaceae</taxon>
        <taxon>Mycolicibacterium</taxon>
    </lineage>
</organism>